<sequence>MNETTKYGLIFLGGVVVGALGACAISRGKLNIKPLAADLVSGGLELREKALAAVEGVKEDLADVVAEAQVKAQERREAAELREAAAAEAAAPEAAETVEAKPAPAVTPAC</sequence>
<feature type="transmembrane region" description="Helical" evidence="2">
    <location>
        <begin position="6"/>
        <end position="25"/>
    </location>
</feature>
<keyword evidence="2" id="KW-0472">Membrane</keyword>
<proteinExistence type="predicted"/>
<gene>
    <name evidence="3" type="ORF">SUTMEG_17650</name>
</gene>
<dbReference type="PROSITE" id="PS51257">
    <property type="entry name" value="PROKAR_LIPOPROTEIN"/>
    <property type="match status" value="1"/>
</dbReference>
<organism evidence="3 4">
    <name type="scientific">Sutterella megalosphaeroides</name>
    <dbReference type="NCBI Taxonomy" id="2494234"/>
    <lineage>
        <taxon>Bacteria</taxon>
        <taxon>Pseudomonadati</taxon>
        <taxon>Pseudomonadota</taxon>
        <taxon>Betaproteobacteria</taxon>
        <taxon>Burkholderiales</taxon>
        <taxon>Sutterellaceae</taxon>
        <taxon>Sutterella</taxon>
    </lineage>
</organism>
<evidence type="ECO:0008006" key="5">
    <source>
        <dbReference type="Google" id="ProtNLM"/>
    </source>
</evidence>
<evidence type="ECO:0000256" key="2">
    <source>
        <dbReference type="SAM" id="Phobius"/>
    </source>
</evidence>
<keyword evidence="2" id="KW-0812">Transmembrane</keyword>
<name>A0A2Z6IBQ4_9BURK</name>
<dbReference type="OrthoDB" id="9157437at2"/>
<dbReference type="Proteomes" id="UP000271003">
    <property type="component" value="Chromosome"/>
</dbReference>
<dbReference type="RefSeq" id="WP_120177435.1">
    <property type="nucleotide sequence ID" value="NZ_AP018786.1"/>
</dbReference>
<evidence type="ECO:0000313" key="4">
    <source>
        <dbReference type="Proteomes" id="UP000271003"/>
    </source>
</evidence>
<dbReference type="AlphaFoldDB" id="A0A2Z6IBQ4"/>
<feature type="compositionally biased region" description="Low complexity" evidence="1">
    <location>
        <begin position="86"/>
        <end position="104"/>
    </location>
</feature>
<accession>A0A2Z6IBQ4</accession>
<evidence type="ECO:0000256" key="1">
    <source>
        <dbReference type="SAM" id="MobiDB-lite"/>
    </source>
</evidence>
<keyword evidence="4" id="KW-1185">Reference proteome</keyword>
<dbReference type="EMBL" id="AP018786">
    <property type="protein sequence ID" value="BBF23874.1"/>
    <property type="molecule type" value="Genomic_DNA"/>
</dbReference>
<feature type="region of interest" description="Disordered" evidence="1">
    <location>
        <begin position="81"/>
        <end position="110"/>
    </location>
</feature>
<evidence type="ECO:0000313" key="3">
    <source>
        <dbReference type="EMBL" id="BBF23874.1"/>
    </source>
</evidence>
<reference evidence="3 4" key="1">
    <citation type="journal article" date="2018" name="Int. J. Syst. Evol. Microbiol.">
        <title>Mesosutterella multiformis gen. nov., sp. nov., a member of the family Sutterellaceae and Sutterella megalosphaeroides sp. nov., isolated from human faeces.</title>
        <authorList>
            <person name="Sakamoto M."/>
            <person name="Ikeyama N."/>
            <person name="Kunihiro T."/>
            <person name="Iino T."/>
            <person name="Yuki M."/>
            <person name="Ohkuma M."/>
        </authorList>
    </citation>
    <scope>NUCLEOTIDE SEQUENCE [LARGE SCALE GENOMIC DNA]</scope>
    <source>
        <strain evidence="3 4">6FBBBH3</strain>
    </source>
</reference>
<protein>
    <recommendedName>
        <fullName evidence="5">Lipoprotein</fullName>
    </recommendedName>
</protein>
<dbReference type="KEGG" id="sutt:SUTMEG_17650"/>
<keyword evidence="2" id="KW-1133">Transmembrane helix</keyword>